<protein>
    <submittedName>
        <fullName evidence="3">Uncharacterized protein</fullName>
    </submittedName>
</protein>
<dbReference type="EMBL" id="BMMT01000002">
    <property type="protein sequence ID" value="GGI73652.1"/>
    <property type="molecule type" value="Genomic_DNA"/>
</dbReference>
<evidence type="ECO:0000313" key="2">
    <source>
        <dbReference type="EMBL" id="GAA0534594.1"/>
    </source>
</evidence>
<accession>A0A917JNF4</accession>
<keyword evidence="5" id="KW-1185">Reference proteome</keyword>
<dbReference type="AlphaFoldDB" id="A0A917JNF4"/>
<evidence type="ECO:0000256" key="1">
    <source>
        <dbReference type="SAM" id="MobiDB-lite"/>
    </source>
</evidence>
<dbReference type="Proteomes" id="UP000597989">
    <property type="component" value="Unassembled WGS sequence"/>
</dbReference>
<comment type="caution">
    <text evidence="3">The sequence shown here is derived from an EMBL/GenBank/DDBJ whole genome shotgun (WGS) entry which is preliminary data.</text>
</comment>
<proteinExistence type="predicted"/>
<feature type="region of interest" description="Disordered" evidence="1">
    <location>
        <begin position="41"/>
        <end position="63"/>
    </location>
</feature>
<dbReference type="RefSeq" id="WP_188985612.1">
    <property type="nucleotide sequence ID" value="NZ_BAAAHC010000017.1"/>
</dbReference>
<gene>
    <name evidence="2" type="ORF">GCM10009545_41510</name>
    <name evidence="3" type="ORF">GCM10011581_08310</name>
</gene>
<sequence length="152" mass="16619">MAYYKDVEFLKEAMPGLVEVGGKGRIWDDLGQIGRDLASSELSPVTPENLPGRLGGAPDEVSYGPLSVQTRRAAEVLGYDPENLTEGQRDEVIAAAKDPPAVLLLAAIARFLWIDIAYPVNEQATAPTTPRTYAGARMMNRRSYTTCQRRPP</sequence>
<dbReference type="Proteomes" id="UP001500220">
    <property type="component" value="Unassembled WGS sequence"/>
</dbReference>
<name>A0A917JNF4_9PSEU</name>
<reference evidence="2" key="4">
    <citation type="submission" date="2023-12" db="EMBL/GenBank/DDBJ databases">
        <authorList>
            <person name="Sun Q."/>
            <person name="Inoue M."/>
        </authorList>
    </citation>
    <scope>NUCLEOTIDE SEQUENCE</scope>
    <source>
        <strain evidence="2">JCM 10664</strain>
    </source>
</reference>
<evidence type="ECO:0000313" key="3">
    <source>
        <dbReference type="EMBL" id="GGI73652.1"/>
    </source>
</evidence>
<evidence type="ECO:0000313" key="4">
    <source>
        <dbReference type="Proteomes" id="UP000597989"/>
    </source>
</evidence>
<reference evidence="2 5" key="2">
    <citation type="journal article" date="2019" name="Int. J. Syst. Evol. Microbiol.">
        <title>The Global Catalogue of Microorganisms (GCM) 10K type strain sequencing project: providing services to taxonomists for standard genome sequencing and annotation.</title>
        <authorList>
            <consortium name="The Broad Institute Genomics Platform"/>
            <consortium name="The Broad Institute Genome Sequencing Center for Infectious Disease"/>
            <person name="Wu L."/>
            <person name="Ma J."/>
        </authorList>
    </citation>
    <scope>NUCLEOTIDE SEQUENCE [LARGE SCALE GENOMIC DNA]</scope>
    <source>
        <strain evidence="2 5">JCM 10664</strain>
    </source>
</reference>
<organism evidence="3 4">
    <name type="scientific">Saccharopolyspora thermophila</name>
    <dbReference type="NCBI Taxonomy" id="89367"/>
    <lineage>
        <taxon>Bacteria</taxon>
        <taxon>Bacillati</taxon>
        <taxon>Actinomycetota</taxon>
        <taxon>Actinomycetes</taxon>
        <taxon>Pseudonocardiales</taxon>
        <taxon>Pseudonocardiaceae</taxon>
        <taxon>Saccharopolyspora</taxon>
    </lineage>
</organism>
<reference evidence="3 4" key="1">
    <citation type="journal article" date="2014" name="Int. J. Syst. Evol. Microbiol.">
        <title>Complete genome sequence of Corynebacterium casei LMG S-19264T (=DSM 44701T), isolated from a smear-ripened cheese.</title>
        <authorList>
            <consortium name="US DOE Joint Genome Institute (JGI-PGF)"/>
            <person name="Walter F."/>
            <person name="Albersmeier A."/>
            <person name="Kalinowski J."/>
            <person name="Ruckert C."/>
        </authorList>
    </citation>
    <scope>NUCLEOTIDE SEQUENCE [LARGE SCALE GENOMIC DNA]</scope>
    <source>
        <strain evidence="3 4">CGMCC 4.7206</strain>
    </source>
</reference>
<dbReference type="EMBL" id="BAAAHC010000017">
    <property type="protein sequence ID" value="GAA0534594.1"/>
    <property type="molecule type" value="Genomic_DNA"/>
</dbReference>
<reference evidence="3" key="3">
    <citation type="submission" date="2020-09" db="EMBL/GenBank/DDBJ databases">
        <authorList>
            <person name="Sun Q."/>
            <person name="Zhou Y."/>
        </authorList>
    </citation>
    <scope>NUCLEOTIDE SEQUENCE</scope>
    <source>
        <strain evidence="3">CGMCC 4.7206</strain>
    </source>
</reference>
<evidence type="ECO:0000313" key="5">
    <source>
        <dbReference type="Proteomes" id="UP001500220"/>
    </source>
</evidence>